<evidence type="ECO:0000313" key="9">
    <source>
        <dbReference type="EMBL" id="KIJ58560.1"/>
    </source>
</evidence>
<dbReference type="PROSITE" id="PS51192">
    <property type="entry name" value="HELICASE_ATP_BIND_1"/>
    <property type="match status" value="1"/>
</dbReference>
<evidence type="ECO:0000259" key="7">
    <source>
        <dbReference type="PROSITE" id="PS51192"/>
    </source>
</evidence>
<dbReference type="Pfam" id="PF00271">
    <property type="entry name" value="Helicase_C"/>
    <property type="match status" value="1"/>
</dbReference>
<dbReference type="InterPro" id="IPR027417">
    <property type="entry name" value="P-loop_NTPase"/>
</dbReference>
<proteinExistence type="inferred from homology"/>
<evidence type="ECO:0000313" key="10">
    <source>
        <dbReference type="Proteomes" id="UP000053820"/>
    </source>
</evidence>
<dbReference type="SUPFAM" id="SSF52540">
    <property type="entry name" value="P-loop containing nucleoside triphosphate hydrolases"/>
    <property type="match status" value="1"/>
</dbReference>
<dbReference type="GO" id="GO:0005737">
    <property type="term" value="C:cytoplasm"/>
    <property type="evidence" value="ECO:0007669"/>
    <property type="project" value="TreeGrafter"/>
</dbReference>
<feature type="compositionally biased region" description="Acidic residues" evidence="6">
    <location>
        <begin position="427"/>
        <end position="437"/>
    </location>
</feature>
<dbReference type="SMART" id="SM00490">
    <property type="entry name" value="HELICc"/>
    <property type="match status" value="1"/>
</dbReference>
<dbReference type="PROSITE" id="PS51194">
    <property type="entry name" value="HELICASE_CTER"/>
    <property type="match status" value="1"/>
</dbReference>
<dbReference type="InterPro" id="IPR011545">
    <property type="entry name" value="DEAD/DEAH_box_helicase_dom"/>
</dbReference>
<reference evidence="9 10" key="1">
    <citation type="submission" date="2014-04" db="EMBL/GenBank/DDBJ databases">
        <title>Evolutionary Origins and Diversification of the Mycorrhizal Mutualists.</title>
        <authorList>
            <consortium name="DOE Joint Genome Institute"/>
            <consortium name="Mycorrhizal Genomics Consortium"/>
            <person name="Kohler A."/>
            <person name="Kuo A."/>
            <person name="Nagy L.G."/>
            <person name="Floudas D."/>
            <person name="Copeland A."/>
            <person name="Barry K.W."/>
            <person name="Cichocki N."/>
            <person name="Veneault-Fourrey C."/>
            <person name="LaButti K."/>
            <person name="Lindquist E.A."/>
            <person name="Lipzen A."/>
            <person name="Lundell T."/>
            <person name="Morin E."/>
            <person name="Murat C."/>
            <person name="Riley R."/>
            <person name="Ohm R."/>
            <person name="Sun H."/>
            <person name="Tunlid A."/>
            <person name="Henrissat B."/>
            <person name="Grigoriev I.V."/>
            <person name="Hibbett D.S."/>
            <person name="Martin F."/>
        </authorList>
    </citation>
    <scope>NUCLEOTIDE SEQUENCE [LARGE SCALE GENOMIC DNA]</scope>
    <source>
        <strain evidence="9 10">MD-312</strain>
    </source>
</reference>
<dbReference type="OrthoDB" id="10261556at2759"/>
<feature type="region of interest" description="Disordered" evidence="6">
    <location>
        <begin position="463"/>
        <end position="482"/>
    </location>
</feature>
<comment type="similarity">
    <text evidence="1">Belongs to the helicase family. RecQ subfamily.</text>
</comment>
<feature type="domain" description="Helicase ATP-binding" evidence="7">
    <location>
        <begin position="45"/>
        <end position="214"/>
    </location>
</feature>
<dbReference type="Gene3D" id="3.40.50.300">
    <property type="entry name" value="P-loop containing nucleotide triphosphate hydrolases"/>
    <property type="match status" value="2"/>
</dbReference>
<sequence>MAASTPNQESSRPNSGPIPTLNEIRERTQQVFGVRPCLWQLKVAEALLKGDKDVLCTVGTGMGKTLGFWMPLLFRPGGIQIVVTPLNMLGRQNASSLAKAGIRAIAINSETATPANFATFHYRAIAVSPEQIMKPGGMFEKLLKDPLFTSRLISIVIDEAHCLTEWGEFRPEYTELGRLRYILPSSTPLMITSATLTAFALTSALRLLHMHTDRMVIIRRSSDRPNIKIGVKKIKYTLNSYTDLAFLIPEGWKPGHYKCRTLSPKAPPPELRDKIKWFNSDMTMAYKEAELENLVSGETWGLCTTDSFGMGMDVADIVLIIQWRATCKLATLWQQFGRAARNQELTGTVLLFAEKDHFDDERATKAARKAQREKTQKRKTKAAGLPASLRPAKCMDRSSPNKHMEVPSIEANEGSTASHDGGNADEGSSDEESDDETYSSGTHLPQAAAPCATGLEGLLKAIGNVGPTTKQDGRSRKRQKRGLDPGVDYLINAEIRTGLMCRRKVFDVCFDNGAAGGNLPFAV</sequence>
<protein>
    <recommendedName>
        <fullName evidence="5">DNA 3'-5' helicase</fullName>
        <ecNumber evidence="5">5.6.2.4</ecNumber>
    </recommendedName>
</protein>
<dbReference type="SMART" id="SM00487">
    <property type="entry name" value="DEXDc"/>
    <property type="match status" value="1"/>
</dbReference>
<feature type="compositionally biased region" description="Basic and acidic residues" evidence="6">
    <location>
        <begin position="361"/>
        <end position="374"/>
    </location>
</feature>
<gene>
    <name evidence="9" type="ORF">HYDPIDRAFT_178049</name>
</gene>
<feature type="compositionally biased region" description="Polar residues" evidence="6">
    <location>
        <begin position="1"/>
        <end position="14"/>
    </location>
</feature>
<dbReference type="HOGENOM" id="CLU_001103_19_0_1"/>
<evidence type="ECO:0000256" key="1">
    <source>
        <dbReference type="ARBA" id="ARBA00005446"/>
    </source>
</evidence>
<evidence type="ECO:0000256" key="3">
    <source>
        <dbReference type="ARBA" id="ARBA00022840"/>
    </source>
</evidence>
<dbReference type="InterPro" id="IPR014001">
    <property type="entry name" value="Helicase_ATP-bd"/>
</dbReference>
<dbReference type="AlphaFoldDB" id="A0A0C9VLS0"/>
<accession>A0A0C9VLS0</accession>
<dbReference type="EC" id="5.6.2.4" evidence="5"/>
<keyword evidence="10" id="KW-1185">Reference proteome</keyword>
<dbReference type="InterPro" id="IPR001650">
    <property type="entry name" value="Helicase_C-like"/>
</dbReference>
<comment type="catalytic activity">
    <reaction evidence="4">
        <text>Couples ATP hydrolysis with the unwinding of duplex DNA by translocating in the 3'-5' direction.</text>
        <dbReference type="EC" id="5.6.2.4"/>
    </reaction>
</comment>
<evidence type="ECO:0000256" key="5">
    <source>
        <dbReference type="ARBA" id="ARBA00034808"/>
    </source>
</evidence>
<dbReference type="GO" id="GO:0005694">
    <property type="term" value="C:chromosome"/>
    <property type="evidence" value="ECO:0007669"/>
    <property type="project" value="TreeGrafter"/>
</dbReference>
<dbReference type="GO" id="GO:0000724">
    <property type="term" value="P:double-strand break repair via homologous recombination"/>
    <property type="evidence" value="ECO:0007669"/>
    <property type="project" value="TreeGrafter"/>
</dbReference>
<dbReference type="GO" id="GO:0043138">
    <property type="term" value="F:3'-5' DNA helicase activity"/>
    <property type="evidence" value="ECO:0007669"/>
    <property type="project" value="UniProtKB-EC"/>
</dbReference>
<evidence type="ECO:0000259" key="8">
    <source>
        <dbReference type="PROSITE" id="PS51194"/>
    </source>
</evidence>
<dbReference type="Proteomes" id="UP000053820">
    <property type="component" value="Unassembled WGS sequence"/>
</dbReference>
<dbReference type="GO" id="GO:0003676">
    <property type="term" value="F:nucleic acid binding"/>
    <property type="evidence" value="ECO:0007669"/>
    <property type="project" value="InterPro"/>
</dbReference>
<evidence type="ECO:0000256" key="4">
    <source>
        <dbReference type="ARBA" id="ARBA00034617"/>
    </source>
</evidence>
<dbReference type="Pfam" id="PF00270">
    <property type="entry name" value="DEAD"/>
    <property type="match status" value="1"/>
</dbReference>
<name>A0A0C9VLS0_9AGAM</name>
<dbReference type="PANTHER" id="PTHR13710">
    <property type="entry name" value="DNA HELICASE RECQ FAMILY MEMBER"/>
    <property type="match status" value="1"/>
</dbReference>
<feature type="region of interest" description="Disordered" evidence="6">
    <location>
        <begin position="1"/>
        <end position="20"/>
    </location>
</feature>
<feature type="domain" description="Helicase C-terminal" evidence="8">
    <location>
        <begin position="210"/>
        <end position="393"/>
    </location>
</feature>
<dbReference type="GO" id="GO:0009378">
    <property type="term" value="F:four-way junction helicase activity"/>
    <property type="evidence" value="ECO:0007669"/>
    <property type="project" value="TreeGrafter"/>
</dbReference>
<feature type="region of interest" description="Disordered" evidence="6">
    <location>
        <begin position="361"/>
        <end position="447"/>
    </location>
</feature>
<evidence type="ECO:0000256" key="2">
    <source>
        <dbReference type="ARBA" id="ARBA00022741"/>
    </source>
</evidence>
<keyword evidence="2" id="KW-0547">Nucleotide-binding</keyword>
<dbReference type="EMBL" id="KN839927">
    <property type="protein sequence ID" value="KIJ58560.1"/>
    <property type="molecule type" value="Genomic_DNA"/>
</dbReference>
<keyword evidence="3" id="KW-0067">ATP-binding</keyword>
<organism evidence="9 10">
    <name type="scientific">Hydnomerulius pinastri MD-312</name>
    <dbReference type="NCBI Taxonomy" id="994086"/>
    <lineage>
        <taxon>Eukaryota</taxon>
        <taxon>Fungi</taxon>
        <taxon>Dikarya</taxon>
        <taxon>Basidiomycota</taxon>
        <taxon>Agaricomycotina</taxon>
        <taxon>Agaricomycetes</taxon>
        <taxon>Agaricomycetidae</taxon>
        <taxon>Boletales</taxon>
        <taxon>Boletales incertae sedis</taxon>
        <taxon>Leucogyrophana</taxon>
    </lineage>
</organism>
<evidence type="ECO:0000256" key="6">
    <source>
        <dbReference type="SAM" id="MobiDB-lite"/>
    </source>
</evidence>
<dbReference type="PANTHER" id="PTHR13710:SF154">
    <property type="entry name" value="RECQ HELICASE, PUTATIVE (AFU_ORTHOLOGUE AFUA_6G14720)-RELATED"/>
    <property type="match status" value="1"/>
</dbReference>
<dbReference type="GO" id="GO:0005524">
    <property type="term" value="F:ATP binding"/>
    <property type="evidence" value="ECO:0007669"/>
    <property type="project" value="UniProtKB-KW"/>
</dbReference>